<name>A0A0L0G8Z1_9EUKA</name>
<keyword evidence="1" id="KW-1133">Transmembrane helix</keyword>
<dbReference type="EMBL" id="KQ241699">
    <property type="protein sequence ID" value="KNC85497.1"/>
    <property type="molecule type" value="Genomic_DNA"/>
</dbReference>
<protein>
    <submittedName>
        <fullName evidence="2">Uncharacterized protein</fullName>
    </submittedName>
</protein>
<organism evidence="2 3">
    <name type="scientific">Sphaeroforma arctica JP610</name>
    <dbReference type="NCBI Taxonomy" id="667725"/>
    <lineage>
        <taxon>Eukaryota</taxon>
        <taxon>Ichthyosporea</taxon>
        <taxon>Ichthyophonida</taxon>
        <taxon>Sphaeroforma</taxon>
    </lineage>
</organism>
<gene>
    <name evidence="2" type="ORF">SARC_02334</name>
</gene>
<dbReference type="Proteomes" id="UP000054560">
    <property type="component" value="Unassembled WGS sequence"/>
</dbReference>
<keyword evidence="3" id="KW-1185">Reference proteome</keyword>
<evidence type="ECO:0000313" key="3">
    <source>
        <dbReference type="Proteomes" id="UP000054560"/>
    </source>
</evidence>
<keyword evidence="1" id="KW-0472">Membrane</keyword>
<dbReference type="AlphaFoldDB" id="A0A0L0G8Z1"/>
<dbReference type="GeneID" id="25902838"/>
<sequence length="631" mass="69122">MHAAYLCISDLMIVGSSDANMPTELVFTDGAKGIEFDVRERVVFDHGVSLRSEGASQEHYCTFQAPLNDTVIYFDNLAPEMVGDEQVRIGLYTWPLYDQRTIKDITLGQCTLTTHPHVFDETRVLVDVEDMCKYKISAVINLEFIQECKLPLRKMGSEMSHVASWSVVFTEYFDSDSEGRALNTPISRDMEYDGETIINVDQDTGASIVDVQQNKYDTSTLQTLTVLSHAWIVNDVDTEDLGVKLVVRVPEPFHMSNHSDGAVRQFVDADGNPITSTGLTQQQVIDQLIDRQQAAANKAATNAADHTNDTAPINQDQLYEMIAHPPAPENEPVVFPSTYPRPSPNNYNIQQGEPLTPEQIQTIKDHLLNRIKSVTNDVNDTVPESRTDSSTVVIPVGEKGKIAITAQVDKPAGAVGSEGSIKPHIDVTGQVHKPAPGDDSDGTTKPHIDISATLGIEKTKTERRQAQGTTDTVQVTQYSGIGSFMVDIWKKRGGSTRVGQAEIFEDCQINEETKGCEQQVNVKATADTSANSNTDSSSQDNGVGVAGVVSICLALLLVVLLVGSGIYFYRSRKARSIKQEVMDFSRSPSMQSNADSRHAFGDTDEMSTSNVTSAITMVDKAGDMCDERMKV</sequence>
<evidence type="ECO:0000256" key="1">
    <source>
        <dbReference type="SAM" id="Phobius"/>
    </source>
</evidence>
<evidence type="ECO:0000313" key="2">
    <source>
        <dbReference type="EMBL" id="KNC85497.1"/>
    </source>
</evidence>
<dbReference type="RefSeq" id="XP_014159399.1">
    <property type="nucleotide sequence ID" value="XM_014303924.1"/>
</dbReference>
<accession>A0A0L0G8Z1</accession>
<keyword evidence="1" id="KW-0812">Transmembrane</keyword>
<feature type="transmembrane region" description="Helical" evidence="1">
    <location>
        <begin position="543"/>
        <end position="569"/>
    </location>
</feature>
<proteinExistence type="predicted"/>
<reference evidence="2 3" key="1">
    <citation type="submission" date="2011-02" db="EMBL/GenBank/DDBJ databases">
        <title>The Genome Sequence of Sphaeroforma arctica JP610.</title>
        <authorList>
            <consortium name="The Broad Institute Genome Sequencing Platform"/>
            <person name="Russ C."/>
            <person name="Cuomo C."/>
            <person name="Young S.K."/>
            <person name="Zeng Q."/>
            <person name="Gargeya S."/>
            <person name="Alvarado L."/>
            <person name="Berlin A."/>
            <person name="Chapman S.B."/>
            <person name="Chen Z."/>
            <person name="Freedman E."/>
            <person name="Gellesch M."/>
            <person name="Goldberg J."/>
            <person name="Griggs A."/>
            <person name="Gujja S."/>
            <person name="Heilman E."/>
            <person name="Heiman D."/>
            <person name="Howarth C."/>
            <person name="Mehta T."/>
            <person name="Neiman D."/>
            <person name="Pearson M."/>
            <person name="Roberts A."/>
            <person name="Saif S."/>
            <person name="Shea T."/>
            <person name="Shenoy N."/>
            <person name="Sisk P."/>
            <person name="Stolte C."/>
            <person name="Sykes S."/>
            <person name="White J."/>
            <person name="Yandava C."/>
            <person name="Burger G."/>
            <person name="Gray M.W."/>
            <person name="Holland P.W.H."/>
            <person name="King N."/>
            <person name="Lang F.B.F."/>
            <person name="Roger A.J."/>
            <person name="Ruiz-Trillo I."/>
            <person name="Haas B."/>
            <person name="Nusbaum C."/>
            <person name="Birren B."/>
        </authorList>
    </citation>
    <scope>NUCLEOTIDE SEQUENCE [LARGE SCALE GENOMIC DNA]</scope>
    <source>
        <strain evidence="2 3">JP610</strain>
    </source>
</reference>